<feature type="transmembrane region" description="Helical" evidence="6">
    <location>
        <begin position="273"/>
        <end position="291"/>
    </location>
</feature>
<dbReference type="SUPFAM" id="SSF52540">
    <property type="entry name" value="P-loop containing nucleoside triphosphate hydrolases"/>
    <property type="match status" value="1"/>
</dbReference>
<dbReference type="PANTHER" id="PTHR43394">
    <property type="entry name" value="ATP-DEPENDENT PERMEASE MDL1, MITOCHONDRIAL"/>
    <property type="match status" value="1"/>
</dbReference>
<feature type="domain" description="ABC transporter" evidence="7">
    <location>
        <begin position="338"/>
        <end position="591"/>
    </location>
</feature>
<reference evidence="9 10" key="1">
    <citation type="submission" date="2023-07" db="EMBL/GenBank/DDBJ databases">
        <title>Sequencing the genomes of 1000 actinobacteria strains.</title>
        <authorList>
            <person name="Klenk H.-P."/>
        </authorList>
    </citation>
    <scope>NUCLEOTIDE SEQUENCE [LARGE SCALE GENOMIC DNA]</scope>
    <source>
        <strain evidence="9 10">DSM 14785</strain>
    </source>
</reference>
<dbReference type="Gene3D" id="3.40.50.300">
    <property type="entry name" value="P-loop containing nucleotide triphosphate hydrolases"/>
    <property type="match status" value="1"/>
</dbReference>
<accession>A0ABU0GK05</accession>
<evidence type="ECO:0000259" key="8">
    <source>
        <dbReference type="PROSITE" id="PS50929"/>
    </source>
</evidence>
<dbReference type="SUPFAM" id="SSF90123">
    <property type="entry name" value="ABC transporter transmembrane region"/>
    <property type="match status" value="1"/>
</dbReference>
<dbReference type="RefSeq" id="WP_070319434.1">
    <property type="nucleotide sequence ID" value="NZ_JAUSVM010000001.1"/>
</dbReference>
<feature type="transmembrane region" description="Helical" evidence="6">
    <location>
        <begin position="157"/>
        <end position="175"/>
    </location>
</feature>
<evidence type="ECO:0000256" key="4">
    <source>
        <dbReference type="ARBA" id="ARBA00023136"/>
    </source>
</evidence>
<organism evidence="9 10">
    <name type="scientific">Cellulomonas iranensis</name>
    <dbReference type="NCBI Taxonomy" id="76862"/>
    <lineage>
        <taxon>Bacteria</taxon>
        <taxon>Bacillati</taxon>
        <taxon>Actinomycetota</taxon>
        <taxon>Actinomycetes</taxon>
        <taxon>Micrococcales</taxon>
        <taxon>Cellulomonadaceae</taxon>
        <taxon>Cellulomonas</taxon>
    </lineage>
</organism>
<dbReference type="EMBL" id="JAUSVM010000001">
    <property type="protein sequence ID" value="MDQ0425653.1"/>
    <property type="molecule type" value="Genomic_DNA"/>
</dbReference>
<dbReference type="Pfam" id="PF00664">
    <property type="entry name" value="ABC_membrane"/>
    <property type="match status" value="1"/>
</dbReference>
<gene>
    <name evidence="9" type="ORF">JO380_002034</name>
</gene>
<evidence type="ECO:0000256" key="2">
    <source>
        <dbReference type="ARBA" id="ARBA00022692"/>
    </source>
</evidence>
<dbReference type="InterPro" id="IPR017871">
    <property type="entry name" value="ABC_transporter-like_CS"/>
</dbReference>
<keyword evidence="4 6" id="KW-0472">Membrane</keyword>
<dbReference type="InterPro" id="IPR027417">
    <property type="entry name" value="P-loop_NTPase"/>
</dbReference>
<protein>
    <submittedName>
        <fullName evidence="9">ABC transport system ATP-binding protein</fullName>
    </submittedName>
</protein>
<dbReference type="Gene3D" id="1.20.1560.10">
    <property type="entry name" value="ABC transporter type 1, transmembrane domain"/>
    <property type="match status" value="1"/>
</dbReference>
<evidence type="ECO:0000256" key="1">
    <source>
        <dbReference type="ARBA" id="ARBA00004651"/>
    </source>
</evidence>
<dbReference type="PROSITE" id="PS50893">
    <property type="entry name" value="ABC_TRANSPORTER_2"/>
    <property type="match status" value="1"/>
</dbReference>
<dbReference type="InterPro" id="IPR039421">
    <property type="entry name" value="Type_1_exporter"/>
</dbReference>
<dbReference type="Proteomes" id="UP001240250">
    <property type="component" value="Unassembled WGS sequence"/>
</dbReference>
<feature type="transmembrane region" description="Helical" evidence="6">
    <location>
        <begin position="182"/>
        <end position="201"/>
    </location>
</feature>
<evidence type="ECO:0000313" key="10">
    <source>
        <dbReference type="Proteomes" id="UP001240250"/>
    </source>
</evidence>
<dbReference type="InterPro" id="IPR036640">
    <property type="entry name" value="ABC1_TM_sf"/>
</dbReference>
<proteinExistence type="predicted"/>
<keyword evidence="3 6" id="KW-1133">Transmembrane helix</keyword>
<dbReference type="GO" id="GO:0005524">
    <property type="term" value="F:ATP binding"/>
    <property type="evidence" value="ECO:0007669"/>
    <property type="project" value="UniProtKB-KW"/>
</dbReference>
<feature type="region of interest" description="Disordered" evidence="5">
    <location>
        <begin position="1"/>
        <end position="23"/>
    </location>
</feature>
<name>A0ABU0GK05_9CELL</name>
<dbReference type="InterPro" id="IPR003439">
    <property type="entry name" value="ABC_transporter-like_ATP-bd"/>
</dbReference>
<keyword evidence="10" id="KW-1185">Reference proteome</keyword>
<feature type="domain" description="ABC transmembrane type-1" evidence="8">
    <location>
        <begin position="46"/>
        <end position="326"/>
    </location>
</feature>
<dbReference type="PANTHER" id="PTHR43394:SF1">
    <property type="entry name" value="ATP-BINDING CASSETTE SUB-FAMILY B MEMBER 10, MITOCHONDRIAL"/>
    <property type="match status" value="1"/>
</dbReference>
<dbReference type="Pfam" id="PF00005">
    <property type="entry name" value="ABC_tran"/>
    <property type="match status" value="1"/>
</dbReference>
<evidence type="ECO:0000256" key="6">
    <source>
        <dbReference type="SAM" id="Phobius"/>
    </source>
</evidence>
<evidence type="ECO:0000256" key="5">
    <source>
        <dbReference type="SAM" id="MobiDB-lite"/>
    </source>
</evidence>
<keyword evidence="9" id="KW-0067">ATP-binding</keyword>
<feature type="transmembrane region" description="Helical" evidence="6">
    <location>
        <begin position="81"/>
        <end position="100"/>
    </location>
</feature>
<keyword evidence="9" id="KW-0547">Nucleotide-binding</keyword>
<dbReference type="PROSITE" id="PS00211">
    <property type="entry name" value="ABC_TRANSPORTER_1"/>
    <property type="match status" value="1"/>
</dbReference>
<evidence type="ECO:0000313" key="9">
    <source>
        <dbReference type="EMBL" id="MDQ0425653.1"/>
    </source>
</evidence>
<evidence type="ECO:0000256" key="3">
    <source>
        <dbReference type="ARBA" id="ARBA00022989"/>
    </source>
</evidence>
<evidence type="ECO:0000259" key="7">
    <source>
        <dbReference type="PROSITE" id="PS50893"/>
    </source>
</evidence>
<dbReference type="PROSITE" id="PS50929">
    <property type="entry name" value="ABC_TM1F"/>
    <property type="match status" value="1"/>
</dbReference>
<comment type="subcellular location">
    <subcellularLocation>
        <location evidence="1">Cell membrane</location>
        <topology evidence="1">Multi-pass membrane protein</topology>
    </subcellularLocation>
</comment>
<comment type="caution">
    <text evidence="9">The sequence shown here is derived from an EMBL/GenBank/DDBJ whole genome shotgun (WGS) entry which is preliminary data.</text>
</comment>
<keyword evidence="2 6" id="KW-0812">Transmembrane</keyword>
<dbReference type="InterPro" id="IPR011527">
    <property type="entry name" value="ABC1_TM_dom"/>
</dbReference>
<sequence length="591" mass="60142">MPSPVSAPPRRTRDSSAPATASATPWTVRRVAGHALLAAGRRTRLAVSTTGLVLHEVAEALVPVLVGAVIDHAVLPRDGRALGLLLGALVALFVVLSWSWRFGALAATHVTTLGEHDLRLLGVRRVLAHRGTARPRAAGEVDAVLTSDTGQVAGTSWAVGELVAALAALAVAAVAMIHASPALGVGVLVVTPALLVALHHLSRPLDARTGAAQQSAARTVGAAADMLTGLRVLTGVGARPAAAARYRALSRDALAAALHAARARVAFTGVSSLLSGLVLAGVALAAGLVALDGGMTLGQMVTVVGLAQYVQRPMDAVGWVLVDLAARRASARRVAALLEDAPLHPAPGAAAGAAPDPSHPVAIEVTPGATTADGTPLPPLRVARREVVGVAGDAVRTRALVEALAGRTRVAPGVRVLAADVTTLDPRTLRDTVHAPPHDVALVTAPLADVLTAGAPGTTPDPDVLHATTVGEVLEHLPDGLATVLDGAGARLSGGQRQRVALARAWATPHAVLVLHEPTTALDAVTEQHVARELVALHARRGDDRAVLLVTSSATLLAACDRVVVVHAHGTDSGAHVDLLARVPAYREVVA</sequence>